<dbReference type="InterPro" id="IPR004827">
    <property type="entry name" value="bZIP"/>
</dbReference>
<evidence type="ECO:0000256" key="1">
    <source>
        <dbReference type="ARBA" id="ARBA00023015"/>
    </source>
</evidence>
<dbReference type="Gene3D" id="1.20.5.170">
    <property type="match status" value="1"/>
</dbReference>
<dbReference type="AlphaFoldDB" id="A0A6G1BQ61"/>
<keyword evidence="1" id="KW-0805">Transcription regulation</keyword>
<dbReference type="GO" id="GO:0000978">
    <property type="term" value="F:RNA polymerase II cis-regulatory region sequence-specific DNA binding"/>
    <property type="evidence" value="ECO:0007669"/>
    <property type="project" value="TreeGrafter"/>
</dbReference>
<dbReference type="EMBL" id="SPHZ02000012">
    <property type="protein sequence ID" value="KAF0890100.1"/>
    <property type="molecule type" value="Genomic_DNA"/>
</dbReference>
<evidence type="ECO:0000256" key="2">
    <source>
        <dbReference type="ARBA" id="ARBA00023163"/>
    </source>
</evidence>
<name>A0A6G1BQ61_9ORYZ</name>
<keyword evidence="7" id="KW-1185">Reference proteome</keyword>
<dbReference type="PANTHER" id="PTHR23334">
    <property type="entry name" value="CCAAT/ENHANCER BINDING PROTEIN"/>
    <property type="match status" value="1"/>
</dbReference>
<dbReference type="SUPFAM" id="SSF57959">
    <property type="entry name" value="Leucine zipper domain"/>
    <property type="match status" value="1"/>
</dbReference>
<evidence type="ECO:0000259" key="5">
    <source>
        <dbReference type="PROSITE" id="PS50217"/>
    </source>
</evidence>
<feature type="domain" description="BZIP" evidence="5">
    <location>
        <begin position="107"/>
        <end position="154"/>
    </location>
</feature>
<accession>A0A6G1BQ61</accession>
<feature type="region of interest" description="Disordered" evidence="4">
    <location>
        <begin position="72"/>
        <end position="118"/>
    </location>
</feature>
<comment type="caution">
    <text evidence="6">The sequence shown here is derived from an EMBL/GenBank/DDBJ whole genome shotgun (WGS) entry which is preliminary data.</text>
</comment>
<evidence type="ECO:0000256" key="4">
    <source>
        <dbReference type="SAM" id="MobiDB-lite"/>
    </source>
</evidence>
<dbReference type="CDD" id="cd14686">
    <property type="entry name" value="bZIP"/>
    <property type="match status" value="1"/>
</dbReference>
<keyword evidence="3" id="KW-0175">Coiled coil</keyword>
<reference evidence="6 7" key="1">
    <citation type="submission" date="2019-11" db="EMBL/GenBank/DDBJ databases">
        <title>Whole genome sequence of Oryza granulata.</title>
        <authorList>
            <person name="Li W."/>
        </authorList>
    </citation>
    <scope>NUCLEOTIDE SEQUENCE [LARGE SCALE GENOMIC DNA]</scope>
    <source>
        <strain evidence="7">cv. Menghai</strain>
        <tissue evidence="6">Leaf</tissue>
    </source>
</reference>
<proteinExistence type="predicted"/>
<organism evidence="6 7">
    <name type="scientific">Oryza meyeriana var. granulata</name>
    <dbReference type="NCBI Taxonomy" id="110450"/>
    <lineage>
        <taxon>Eukaryota</taxon>
        <taxon>Viridiplantae</taxon>
        <taxon>Streptophyta</taxon>
        <taxon>Embryophyta</taxon>
        <taxon>Tracheophyta</taxon>
        <taxon>Spermatophyta</taxon>
        <taxon>Magnoliopsida</taxon>
        <taxon>Liliopsida</taxon>
        <taxon>Poales</taxon>
        <taxon>Poaceae</taxon>
        <taxon>BOP clade</taxon>
        <taxon>Oryzoideae</taxon>
        <taxon>Oryzeae</taxon>
        <taxon>Oryzinae</taxon>
        <taxon>Oryza</taxon>
        <taxon>Oryza meyeriana</taxon>
    </lineage>
</organism>
<keyword evidence="2" id="KW-0804">Transcription</keyword>
<protein>
    <recommendedName>
        <fullName evidence="5">BZIP domain-containing protein</fullName>
    </recommendedName>
</protein>
<feature type="compositionally biased region" description="Polar residues" evidence="4">
    <location>
        <begin position="85"/>
        <end position="94"/>
    </location>
</feature>
<feature type="coiled-coil region" evidence="3">
    <location>
        <begin position="121"/>
        <end position="152"/>
    </location>
</feature>
<evidence type="ECO:0000313" key="6">
    <source>
        <dbReference type="EMBL" id="KAF0890100.1"/>
    </source>
</evidence>
<dbReference type="OrthoDB" id="686646at2759"/>
<dbReference type="PANTHER" id="PTHR23334:SF20">
    <property type="entry name" value="BASIC LEUCINE ZIPPER 24"/>
    <property type="match status" value="1"/>
</dbReference>
<dbReference type="GO" id="GO:0000981">
    <property type="term" value="F:DNA-binding transcription factor activity, RNA polymerase II-specific"/>
    <property type="evidence" value="ECO:0007669"/>
    <property type="project" value="TreeGrafter"/>
</dbReference>
<sequence>METRLVGRLLLPEMNTSPRLVVHSLRRTGTCHAAIHCWLLILRRLRAALLIDEPLLRGTSYRAAPRHLLLHIPADRESTKHRTPATPQSTGHISSSDDDSCGGNKTKPKKAHKPLGNREAVRKYRQKKKAHTAQLEEEVNKLRAINQQLVKRLQGQAALEAEVCFVGNPGLGVNQSCAPSIVNCNISPDSGQNLVVPHVLSPTDVMGSFMVSSTSKDE</sequence>
<evidence type="ECO:0000313" key="7">
    <source>
        <dbReference type="Proteomes" id="UP000479710"/>
    </source>
</evidence>
<dbReference type="Pfam" id="PF07716">
    <property type="entry name" value="bZIP_2"/>
    <property type="match status" value="1"/>
</dbReference>
<dbReference type="PROSITE" id="PS50217">
    <property type="entry name" value="BZIP"/>
    <property type="match status" value="1"/>
</dbReference>
<dbReference type="SMART" id="SM00338">
    <property type="entry name" value="BRLZ"/>
    <property type="match status" value="1"/>
</dbReference>
<evidence type="ECO:0000256" key="3">
    <source>
        <dbReference type="SAM" id="Coils"/>
    </source>
</evidence>
<dbReference type="InterPro" id="IPR031106">
    <property type="entry name" value="C/EBP"/>
</dbReference>
<dbReference type="Proteomes" id="UP000479710">
    <property type="component" value="Unassembled WGS sequence"/>
</dbReference>
<gene>
    <name evidence="6" type="ORF">E2562_037670</name>
</gene>
<feature type="compositionally biased region" description="Basic residues" evidence="4">
    <location>
        <begin position="106"/>
        <end position="115"/>
    </location>
</feature>
<dbReference type="GO" id="GO:0006351">
    <property type="term" value="P:DNA-templated transcription"/>
    <property type="evidence" value="ECO:0007669"/>
    <property type="project" value="InterPro"/>
</dbReference>
<dbReference type="InterPro" id="IPR046347">
    <property type="entry name" value="bZIP_sf"/>
</dbReference>